<dbReference type="STRING" id="153721.MYP_2685"/>
<dbReference type="EMBL" id="BBLT01000005">
    <property type="protein sequence ID" value="GAL85456.1"/>
    <property type="molecule type" value="Genomic_DNA"/>
</dbReference>
<organism evidence="1 2">
    <name type="scientific">Sporocytophaga myxococcoides</name>
    <dbReference type="NCBI Taxonomy" id="153721"/>
    <lineage>
        <taxon>Bacteria</taxon>
        <taxon>Pseudomonadati</taxon>
        <taxon>Bacteroidota</taxon>
        <taxon>Cytophagia</taxon>
        <taxon>Cytophagales</taxon>
        <taxon>Cytophagaceae</taxon>
        <taxon>Sporocytophaga</taxon>
    </lineage>
</organism>
<evidence type="ECO:0000313" key="1">
    <source>
        <dbReference type="EMBL" id="GAL85456.1"/>
    </source>
</evidence>
<evidence type="ECO:0008006" key="3">
    <source>
        <dbReference type="Google" id="ProtNLM"/>
    </source>
</evidence>
<dbReference type="SUPFAM" id="SSF55961">
    <property type="entry name" value="Bet v1-like"/>
    <property type="match status" value="1"/>
</dbReference>
<dbReference type="Proteomes" id="UP000030185">
    <property type="component" value="Unassembled WGS sequence"/>
</dbReference>
<gene>
    <name evidence="1" type="ORF">MYP_2685</name>
</gene>
<dbReference type="eggNOG" id="COG3832">
    <property type="taxonomic scope" value="Bacteria"/>
</dbReference>
<dbReference type="Gene3D" id="3.30.530.20">
    <property type="match status" value="1"/>
</dbReference>
<sequence>MLEVHFDLHQTNTLVLDLSDIIHIKRQRYMNTSDYTTSLLINQSPSEVYNAINNIRGWWSEEIEGSTYKLNDVFMYHYKDVHISKMKLIELIPDQKVVWLVLENHFNFTKDKSEWKDTKISFEITKKGPQTELRFTHIGLGPHYECYEICKEAWGNYIHNSLRKLIETGKGEPNPKEGGFNGEIVKKWKLHS</sequence>
<evidence type="ECO:0000313" key="2">
    <source>
        <dbReference type="Proteomes" id="UP000030185"/>
    </source>
</evidence>
<protein>
    <recommendedName>
        <fullName evidence="3">Activator of Hsp90 ATPase 1 family protein</fullName>
    </recommendedName>
</protein>
<reference evidence="1 2" key="1">
    <citation type="submission" date="2014-09" db="EMBL/GenBank/DDBJ databases">
        <title>Sporocytophaga myxococcoides PG-01 genome sequencing.</title>
        <authorList>
            <person name="Liu L."/>
            <person name="Gao P.J."/>
            <person name="Chen G.J."/>
            <person name="Wang L.S."/>
        </authorList>
    </citation>
    <scope>NUCLEOTIDE SEQUENCE [LARGE SCALE GENOMIC DNA]</scope>
    <source>
        <strain evidence="1 2">PG-01</strain>
    </source>
</reference>
<dbReference type="AlphaFoldDB" id="A0A098LEU0"/>
<dbReference type="InterPro" id="IPR023393">
    <property type="entry name" value="START-like_dom_sf"/>
</dbReference>
<dbReference type="CDD" id="cd07814">
    <property type="entry name" value="SRPBCC_CalC_Aha1-like"/>
    <property type="match status" value="1"/>
</dbReference>
<keyword evidence="2" id="KW-1185">Reference proteome</keyword>
<name>A0A098LEU0_9BACT</name>
<accession>A0A098LEU0</accession>
<proteinExistence type="predicted"/>
<comment type="caution">
    <text evidence="1">The sequence shown here is derived from an EMBL/GenBank/DDBJ whole genome shotgun (WGS) entry which is preliminary data.</text>
</comment>